<dbReference type="EMBL" id="BAAAPF010000061">
    <property type="protein sequence ID" value="GAA2121670.1"/>
    <property type="molecule type" value="Genomic_DNA"/>
</dbReference>
<evidence type="ECO:0000256" key="1">
    <source>
        <dbReference type="SAM" id="MobiDB-lite"/>
    </source>
</evidence>
<accession>A0ABN2Y845</accession>
<protein>
    <submittedName>
        <fullName evidence="2">Uncharacterized protein</fullName>
    </submittedName>
</protein>
<keyword evidence="3" id="KW-1185">Reference proteome</keyword>
<comment type="caution">
    <text evidence="2">The sequence shown here is derived from an EMBL/GenBank/DDBJ whole genome shotgun (WGS) entry which is preliminary data.</text>
</comment>
<gene>
    <name evidence="2" type="ORF">GCM10009802_25150</name>
</gene>
<evidence type="ECO:0000313" key="2">
    <source>
        <dbReference type="EMBL" id="GAA2121670.1"/>
    </source>
</evidence>
<reference evidence="2 3" key="1">
    <citation type="journal article" date="2019" name="Int. J. Syst. Evol. Microbiol.">
        <title>The Global Catalogue of Microorganisms (GCM) 10K type strain sequencing project: providing services to taxonomists for standard genome sequencing and annotation.</title>
        <authorList>
            <consortium name="The Broad Institute Genomics Platform"/>
            <consortium name="The Broad Institute Genome Sequencing Center for Infectious Disease"/>
            <person name="Wu L."/>
            <person name="Ma J."/>
        </authorList>
    </citation>
    <scope>NUCLEOTIDE SEQUENCE [LARGE SCALE GENOMIC DNA]</scope>
    <source>
        <strain evidence="2 3">JCM 15481</strain>
    </source>
</reference>
<organism evidence="2 3">
    <name type="scientific">Streptomyces synnematoformans</name>
    <dbReference type="NCBI Taxonomy" id="415721"/>
    <lineage>
        <taxon>Bacteria</taxon>
        <taxon>Bacillati</taxon>
        <taxon>Actinomycetota</taxon>
        <taxon>Actinomycetes</taxon>
        <taxon>Kitasatosporales</taxon>
        <taxon>Streptomycetaceae</taxon>
        <taxon>Streptomyces</taxon>
    </lineage>
</organism>
<dbReference type="Proteomes" id="UP001500443">
    <property type="component" value="Unassembled WGS sequence"/>
</dbReference>
<feature type="compositionally biased region" description="Polar residues" evidence="1">
    <location>
        <begin position="8"/>
        <end position="27"/>
    </location>
</feature>
<sequence>MNGPYMSAVSSRLTPASSAAQTVRTDSSPCRREALYAQLIGMQPRPTAPTRRAAAPIVLRSTPGTLTPAADTGPSRPGPPHAPDPALRAPAPIA</sequence>
<evidence type="ECO:0000313" key="3">
    <source>
        <dbReference type="Proteomes" id="UP001500443"/>
    </source>
</evidence>
<feature type="region of interest" description="Disordered" evidence="1">
    <location>
        <begin position="1"/>
        <end position="27"/>
    </location>
</feature>
<proteinExistence type="predicted"/>
<feature type="region of interest" description="Disordered" evidence="1">
    <location>
        <begin position="41"/>
        <end position="94"/>
    </location>
</feature>
<feature type="compositionally biased region" description="Low complexity" evidence="1">
    <location>
        <begin position="44"/>
        <end position="56"/>
    </location>
</feature>
<name>A0ABN2Y845_9ACTN</name>